<keyword evidence="9" id="KW-1185">Reference proteome</keyword>
<reference evidence="8 9" key="1">
    <citation type="journal article" date="2011" name="Proc. Natl. Acad. Sci. U.S.A.">
        <title>Genetic diversity and population structure of the endangered marsupial Sarcophilus harrisii (Tasmanian devil).</title>
        <authorList>
            <person name="Miller W."/>
            <person name="Hayes V.M."/>
            <person name="Ratan A."/>
            <person name="Petersen D.C."/>
            <person name="Wittekindt N.E."/>
            <person name="Miller J."/>
            <person name="Walenz B."/>
            <person name="Knight J."/>
            <person name="Qi J."/>
            <person name="Zhao F."/>
            <person name="Wang Q."/>
            <person name="Bedoya-Reina O.C."/>
            <person name="Katiyar N."/>
            <person name="Tomsho L.P."/>
            <person name="Kasson L.M."/>
            <person name="Hardie R.A."/>
            <person name="Woodbridge P."/>
            <person name="Tindall E.A."/>
            <person name="Bertelsen M.F."/>
            <person name="Dixon D."/>
            <person name="Pyecroft S."/>
            <person name="Helgen K.M."/>
            <person name="Lesk A.M."/>
            <person name="Pringle T.H."/>
            <person name="Patterson N."/>
            <person name="Zhang Y."/>
            <person name="Kreiss A."/>
            <person name="Woods G.M."/>
            <person name="Jones M.E."/>
            <person name="Schuster S.C."/>
        </authorList>
    </citation>
    <scope>NUCLEOTIDE SEQUENCE [LARGE SCALE GENOMIC DNA]</scope>
</reference>
<dbReference type="PANTHER" id="PTHR34930">
    <property type="entry name" value="GEO05313P1"/>
    <property type="match status" value="1"/>
</dbReference>
<name>A0A7N4NST8_SARHA</name>
<feature type="region of interest" description="Disordered" evidence="7">
    <location>
        <begin position="66"/>
        <end position="215"/>
    </location>
</feature>
<dbReference type="Proteomes" id="UP000007648">
    <property type="component" value="Unassembled WGS sequence"/>
</dbReference>
<sequence>AEEEEEEEEDPQLGGGEGAEAPGSDPIPQPGRLGLCRRAWVERWDASRGRRLWQLVASRLPASLWGRWSRAPPGERKKGGARVLRPPGGGSNFTLGFDEPTEQPVRKNKMASNIFGTPEENQPSWAKSAGAQSSRDNSELSGLQRRNSSEAGSGDFLGPKGEGDVHENVEADLQVDLGQNEEKSVPAAPVPSPVASAPAPSRRNPPGGKSSLVLG</sequence>
<dbReference type="AlphaFoldDB" id="A0A7N4NST8"/>
<evidence type="ECO:0000256" key="7">
    <source>
        <dbReference type="SAM" id="MobiDB-lite"/>
    </source>
</evidence>
<proteinExistence type="inferred from homology"/>
<dbReference type="GeneTree" id="ENSGT00940000162422"/>
<reference evidence="8" key="2">
    <citation type="submission" date="2025-08" db="UniProtKB">
        <authorList>
            <consortium name="Ensembl"/>
        </authorList>
    </citation>
    <scope>IDENTIFICATION</scope>
</reference>
<organism evidence="8 9">
    <name type="scientific">Sarcophilus harrisii</name>
    <name type="common">Tasmanian devil</name>
    <name type="synonym">Sarcophilus laniarius</name>
    <dbReference type="NCBI Taxonomy" id="9305"/>
    <lineage>
        <taxon>Eukaryota</taxon>
        <taxon>Metazoa</taxon>
        <taxon>Chordata</taxon>
        <taxon>Craniata</taxon>
        <taxon>Vertebrata</taxon>
        <taxon>Euteleostomi</taxon>
        <taxon>Mammalia</taxon>
        <taxon>Metatheria</taxon>
        <taxon>Dasyuromorphia</taxon>
        <taxon>Dasyuridae</taxon>
        <taxon>Sarcophilus</taxon>
    </lineage>
</organism>
<gene>
    <name evidence="8" type="primary">JPT1</name>
</gene>
<reference evidence="8" key="3">
    <citation type="submission" date="2025-09" db="UniProtKB">
        <authorList>
            <consortium name="Ensembl"/>
        </authorList>
    </citation>
    <scope>IDENTIFICATION</scope>
</reference>
<feature type="region of interest" description="Disordered" evidence="7">
    <location>
        <begin position="1"/>
        <end position="32"/>
    </location>
</feature>
<dbReference type="GO" id="GO:0005829">
    <property type="term" value="C:cytosol"/>
    <property type="evidence" value="ECO:0007669"/>
    <property type="project" value="Ensembl"/>
</dbReference>
<keyword evidence="6" id="KW-0539">Nucleus</keyword>
<keyword evidence="4" id="KW-0963">Cytoplasm</keyword>
<evidence type="ECO:0000313" key="9">
    <source>
        <dbReference type="Proteomes" id="UP000007648"/>
    </source>
</evidence>
<evidence type="ECO:0000256" key="3">
    <source>
        <dbReference type="ARBA" id="ARBA00008329"/>
    </source>
</evidence>
<feature type="compositionally biased region" description="Polar residues" evidence="7">
    <location>
        <begin position="110"/>
        <end position="151"/>
    </location>
</feature>
<dbReference type="GO" id="GO:0045171">
    <property type="term" value="C:intercellular bridge"/>
    <property type="evidence" value="ECO:0007669"/>
    <property type="project" value="Ensembl"/>
</dbReference>
<dbReference type="FunCoup" id="A0A7N4NST8">
    <property type="interactions" value="1710"/>
</dbReference>
<feature type="compositionally biased region" description="Acidic residues" evidence="7">
    <location>
        <begin position="1"/>
        <end position="11"/>
    </location>
</feature>
<evidence type="ECO:0000256" key="2">
    <source>
        <dbReference type="ARBA" id="ARBA00004496"/>
    </source>
</evidence>
<dbReference type="InterPro" id="IPR033335">
    <property type="entry name" value="JUPITER"/>
</dbReference>
<comment type="subcellular location">
    <subcellularLocation>
        <location evidence="2">Cytoplasm</location>
    </subcellularLocation>
    <subcellularLocation>
        <location evidence="1">Nucleus</location>
    </subcellularLocation>
</comment>
<evidence type="ECO:0000256" key="4">
    <source>
        <dbReference type="ARBA" id="ARBA00022490"/>
    </source>
</evidence>
<dbReference type="GO" id="GO:0015630">
    <property type="term" value="C:microtubule cytoskeleton"/>
    <property type="evidence" value="ECO:0007669"/>
    <property type="project" value="Ensembl"/>
</dbReference>
<dbReference type="GO" id="GO:0005654">
    <property type="term" value="C:nucleoplasm"/>
    <property type="evidence" value="ECO:0007669"/>
    <property type="project" value="Ensembl"/>
</dbReference>
<evidence type="ECO:0000256" key="1">
    <source>
        <dbReference type="ARBA" id="ARBA00004123"/>
    </source>
</evidence>
<dbReference type="InParanoid" id="A0A7N4NST8"/>
<accession>A0A7N4NST8</accession>
<evidence type="ECO:0000313" key="8">
    <source>
        <dbReference type="Ensembl" id="ENSSHAP00000027686.1"/>
    </source>
</evidence>
<dbReference type="PANTHER" id="PTHR34930:SF4">
    <property type="entry name" value="JUPITER MICROTUBULE ASSOCIATED HOMOLOG 1"/>
    <property type="match status" value="1"/>
</dbReference>
<keyword evidence="5" id="KW-0597">Phosphoprotein</keyword>
<protein>
    <submittedName>
        <fullName evidence="8">Jupiter microtubule associated homolog 1</fullName>
    </submittedName>
</protein>
<evidence type="ECO:0000256" key="5">
    <source>
        <dbReference type="ARBA" id="ARBA00022553"/>
    </source>
</evidence>
<dbReference type="Ensembl" id="ENSSHAT00000042563.1">
    <property type="protein sequence ID" value="ENSSHAP00000027686.1"/>
    <property type="gene ID" value="ENSSHAG00000021719.1"/>
</dbReference>
<comment type="similarity">
    <text evidence="3">Belongs to the JUPITER family.</text>
</comment>
<evidence type="ECO:0000256" key="6">
    <source>
        <dbReference type="ARBA" id="ARBA00023242"/>
    </source>
</evidence>